<dbReference type="Proteomes" id="UP000319219">
    <property type="component" value="Unassembled WGS sequence"/>
</dbReference>
<dbReference type="EMBL" id="VIJZ01000008">
    <property type="protein sequence ID" value="TQR97356.1"/>
    <property type="molecule type" value="Genomic_DNA"/>
</dbReference>
<keyword evidence="3" id="KW-1185">Reference proteome</keyword>
<evidence type="ECO:0000313" key="2">
    <source>
        <dbReference type="EMBL" id="TQR97356.1"/>
    </source>
</evidence>
<proteinExistence type="predicted"/>
<feature type="domain" description="Antirepressor protein C-terminal" evidence="1">
    <location>
        <begin position="148"/>
        <end position="252"/>
    </location>
</feature>
<reference evidence="2 3" key="1">
    <citation type="submission" date="2019-07" db="EMBL/GenBank/DDBJ databases">
        <title>Paenibacillus ottowii sp. nov. isolated from a fermentation system processing bovine manure.</title>
        <authorList>
            <person name="Velazquez L.F."/>
            <person name="Rajbanshi S."/>
            <person name="Guan S."/>
            <person name="Hinchee M."/>
            <person name="Welsh A."/>
        </authorList>
    </citation>
    <scope>NUCLEOTIDE SEQUENCE [LARGE SCALE GENOMIC DNA]</scope>
    <source>
        <strain evidence="2 3">MS2379</strain>
    </source>
</reference>
<gene>
    <name evidence="2" type="ORF">FKV70_19175</name>
</gene>
<sequence>MSMNELTIILKNNQLLVDSREVAVMTEKEHSNLMRDIRGYVDILEKSKLNSRVFFIPSTYKVESNNKTYDCFLITRKGCDMVANKMTGEKGVLFTATYVMKFAEMEQQLFIPKDTPSYMIDNRVERAKKWIQEEEARQELETKTLVLEQRVKEYEPKLTYLDQILISKDAVTITQIAKDYGLSGTALNQILHEEKVQYKQNKQWLLYSKYQDKGYTKSQTLDILHNNGERTVKMNTRWTQKGRLFIHELLGKRGILPFMDRENPGA</sequence>
<dbReference type="Pfam" id="PF09669">
    <property type="entry name" value="Phage_pRha"/>
    <property type="match status" value="1"/>
</dbReference>
<accession>A0ABY3B101</accession>
<protein>
    <submittedName>
        <fullName evidence="2">Rha family transcriptional regulator</fullName>
    </submittedName>
</protein>
<organism evidence="2 3">
    <name type="scientific">Paenibacillus ottowii</name>
    <dbReference type="NCBI Taxonomy" id="2315729"/>
    <lineage>
        <taxon>Bacteria</taxon>
        <taxon>Bacillati</taxon>
        <taxon>Bacillota</taxon>
        <taxon>Bacilli</taxon>
        <taxon>Bacillales</taxon>
        <taxon>Paenibacillaceae</taxon>
        <taxon>Paenibacillus</taxon>
    </lineage>
</organism>
<dbReference type="NCBIfam" id="TIGR02681">
    <property type="entry name" value="phage_pRha"/>
    <property type="match status" value="1"/>
</dbReference>
<comment type="caution">
    <text evidence="2">The sequence shown here is derived from an EMBL/GenBank/DDBJ whole genome shotgun (WGS) entry which is preliminary data.</text>
</comment>
<evidence type="ECO:0000259" key="1">
    <source>
        <dbReference type="Pfam" id="PF03374"/>
    </source>
</evidence>
<evidence type="ECO:0000313" key="3">
    <source>
        <dbReference type="Proteomes" id="UP000319219"/>
    </source>
</evidence>
<dbReference type="Pfam" id="PF03374">
    <property type="entry name" value="ANT"/>
    <property type="match status" value="1"/>
</dbReference>
<dbReference type="InterPro" id="IPR005039">
    <property type="entry name" value="Ant_C"/>
</dbReference>
<dbReference type="InterPro" id="IPR014054">
    <property type="entry name" value="Phage_regulatory_Rha"/>
</dbReference>
<name>A0ABY3B101_9BACL</name>